<name>A0A7W6LEU2_9HYPH</name>
<keyword evidence="1" id="KW-0645">Protease</keyword>
<evidence type="ECO:0000313" key="1">
    <source>
        <dbReference type="EMBL" id="MBB4143028.1"/>
    </source>
</evidence>
<keyword evidence="2" id="KW-1185">Reference proteome</keyword>
<proteinExistence type="predicted"/>
<sequence>MPQILFLAILIGGGWLLYRKFVNDAEKLARLRRAKEKERQTGAIGTLVKDPVTGEYRVKREDEE</sequence>
<protein>
    <submittedName>
        <fullName evidence="1">Membrane protein implicated in regulation of membrane protease activity</fullName>
    </submittedName>
</protein>
<dbReference type="Proteomes" id="UP000519897">
    <property type="component" value="Unassembled WGS sequence"/>
</dbReference>
<gene>
    <name evidence="1" type="ORF">GGQ72_001527</name>
</gene>
<reference evidence="1 2" key="1">
    <citation type="submission" date="2020-08" db="EMBL/GenBank/DDBJ databases">
        <title>Genomic Encyclopedia of Type Strains, Phase IV (KMG-IV): sequencing the most valuable type-strain genomes for metagenomic binning, comparative biology and taxonomic classification.</title>
        <authorList>
            <person name="Goeker M."/>
        </authorList>
    </citation>
    <scope>NUCLEOTIDE SEQUENCE [LARGE SCALE GENOMIC DNA]</scope>
    <source>
        <strain evidence="1 2">DSM 29514</strain>
    </source>
</reference>
<dbReference type="EMBL" id="JACIEC010000001">
    <property type="protein sequence ID" value="MBB4143028.1"/>
    <property type="molecule type" value="Genomic_DNA"/>
</dbReference>
<dbReference type="GO" id="GO:0006508">
    <property type="term" value="P:proteolysis"/>
    <property type="evidence" value="ECO:0007669"/>
    <property type="project" value="UniProtKB-KW"/>
</dbReference>
<dbReference type="RefSeq" id="WP_062553079.1">
    <property type="nucleotide sequence ID" value="NZ_CP049250.1"/>
</dbReference>
<keyword evidence="1" id="KW-0378">Hydrolase</keyword>
<evidence type="ECO:0000313" key="2">
    <source>
        <dbReference type="Proteomes" id="UP000519897"/>
    </source>
</evidence>
<dbReference type="GO" id="GO:0008233">
    <property type="term" value="F:peptidase activity"/>
    <property type="evidence" value="ECO:0007669"/>
    <property type="project" value="UniProtKB-KW"/>
</dbReference>
<comment type="caution">
    <text evidence="1">The sequence shown here is derived from an EMBL/GenBank/DDBJ whole genome shotgun (WGS) entry which is preliminary data.</text>
</comment>
<accession>A0A7W6LEU2</accession>
<dbReference type="AlphaFoldDB" id="A0A7W6LEU2"/>
<organism evidence="1 2">
    <name type="scientific">Rhizobium rhizoryzae</name>
    <dbReference type="NCBI Taxonomy" id="451876"/>
    <lineage>
        <taxon>Bacteria</taxon>
        <taxon>Pseudomonadati</taxon>
        <taxon>Pseudomonadota</taxon>
        <taxon>Alphaproteobacteria</taxon>
        <taxon>Hyphomicrobiales</taxon>
        <taxon>Rhizobiaceae</taxon>
        <taxon>Rhizobium/Agrobacterium group</taxon>
        <taxon>Rhizobium</taxon>
    </lineage>
</organism>